<evidence type="ECO:0000259" key="3">
    <source>
        <dbReference type="Pfam" id="PF04082"/>
    </source>
</evidence>
<dbReference type="GO" id="GO:0008270">
    <property type="term" value="F:zinc ion binding"/>
    <property type="evidence" value="ECO:0007669"/>
    <property type="project" value="InterPro"/>
</dbReference>
<feature type="region of interest" description="Disordered" evidence="2">
    <location>
        <begin position="737"/>
        <end position="768"/>
    </location>
</feature>
<protein>
    <recommendedName>
        <fullName evidence="3">Xylanolytic transcriptional activator regulatory domain-containing protein</fullName>
    </recommendedName>
</protein>
<accession>A0AAD5FWJ1</accession>
<dbReference type="GeneID" id="76152719"/>
<dbReference type="Proteomes" id="UP001204833">
    <property type="component" value="Unassembled WGS sequence"/>
</dbReference>
<dbReference type="Gene3D" id="2.130.10.10">
    <property type="entry name" value="YVTN repeat-like/Quinoprotein amine dehydrogenase"/>
    <property type="match status" value="2"/>
</dbReference>
<dbReference type="InterPro" id="IPR015943">
    <property type="entry name" value="WD40/YVTN_repeat-like_dom_sf"/>
</dbReference>
<dbReference type="InterPro" id="IPR001680">
    <property type="entry name" value="WD40_rpt"/>
</dbReference>
<sequence length="1780" mass="204161">MTLKRKVAGKFPFNTCNNKWLFDSTSLTKYGLNLTIQYSSIKLQDFETIGSPRRSRRLHLVDESDSDSDNESIMDYEHEPPSPILVPVEAPKSSIRRSSFTKDDKDSASLQICYSKIESIIDEHFPMANDYNYITIKNFVCNCMLQQELDIKEFLGRIVNHRYRNELSDIIRTIFIEKFEEIKLEGLIDYFNNFLNLSGVVDLNNPHFYEQYYRIWKFRAEDYLSYHEEYFFAYFNNGGKAPVSAEHILLQNGFLINYARFRSYFAYDVLSYEDDWEEFSDPVKSNHISSSRQSFSSIPSMVLESKPKRLRFNEEVDLISINRHLPVDHVFRSDHLARHNLNHEPKEVYVCDFQIESNGEMQHCGKRFVRKDLKERHVKRHYELQELEASSKSSHGIHIRHTPSANELTPNGSTHSFRQPNVASSSTSMASPSYPLTTNLTTHIPPNQFDLESLRNNGTTLPQNDILTWLFDIPQFDNNLQRDNLNRGSNLQQMYQPHRAHNNSHPAQPFTPPPPLGTLEDQLATAYDFNVFPNENNPLDDLLSRQVMLKDNQRRKLSQVSDSLQTYSSITSNSSPTTTETLVGQEPQVENVGQTADFDLVEIANLLGLNLDQVLEICNTQRMSMYLKNFWATFHPQFNFVHFPSFEPRSHPLLLVAMIATGASYFNSGENTEVLITQLLADELRYAIFKHEDFLFSKPWVIQALNLLEWVEKNFLSRKFHQRGHVHHGATVQLLQRSPMMGGNPSATKRASSTGSTSAEESDSNVEDEVNTDMDLYMQWVESESMRRVTFMTFYLDITDYVKFRHSPHIEFSQLQLLNLPCDERLWESTAVHGSFKKLAKLQKKLQTNQKTFLTGLRELLRGQYQGLKSYPLFTQKILLAGLVSLMFSQTEMNNSLLRDNSNKSWKENVMHTFDSCLDIVLNLNHGELYRPFDVFQLARIMACDVNHYDLAIFAGAPANQSVTASKKDKRIVERKMKNVWSHKRALECVVQSYKFLWDVLLGEQNWDSNKSSDTSFTLSHAMLMLWSYCFVVCGKESSVYRTLPKDVTYIQMVSLSAEDGPSSPEQLAPYDLRLAVGRSNGDIEIWNPRHSWTHELTLAGSKGRSIEGLIWSSISGTEPSRLFSIGGSTYVTEWDLKTGRPLVNYDCNAGTIWSIDVNPQGDKLAVGCDDGSVVVVDISGGTGSLEYDIICQRQDARVLSLKWNGDEQIVGGCADGRIRVWSYEKNTKGRILGTMRVDKSKTESTLVWTLEVLPKRNQLISGDSTGHVKVWDLKFFSLMQSFKLHDADVLCLVGDSREERFYSAGIDRKIHQYDLLHSKSSTKWVHSFNRLLHSNDIRSMAITENKSFNVLVSGGVERAITIQPIDNFQDSKYKKLLVNQQISNVLVIPEQQLVILWQDQVVKIWKILKNGKHKLIAKLSLSDDENITSVDFKSNLLAVSKMTSVKVYELDEVDAENDKYMINKIRDENFDSMISGAKKVTFITESKLLILTPDEELYQFSIDAENSQISLEDQIEMIEQDSSSNIPYNDNVKSLILTPNHKNILISRFNGSIEVYPLNGDDAFTLAKLSNSSSQPHLITCRNNKELLVLTNENKILEFNLFNRDQLLTAWSKRNSEFLPRQFLNLDDKPEGMFAKGDRLWVYGTTWICYFDLTKNIPISKLYKNLSTGKKRRRDGLSIDDDVDTNGDVVQLESSLKQSEIDKLKSRIREQEDGVDGDAPEDGDDEVMHERDSKVFSLTEKYRPIMKVADFGSNELLIVERPYFALPTTPAFNLPKLRV</sequence>
<feature type="region of interest" description="Disordered" evidence="2">
    <location>
        <begin position="567"/>
        <end position="586"/>
    </location>
</feature>
<dbReference type="EMBL" id="JAIHNG010000163">
    <property type="protein sequence ID" value="KAI5949465.1"/>
    <property type="molecule type" value="Genomic_DNA"/>
</dbReference>
<evidence type="ECO:0000313" key="5">
    <source>
        <dbReference type="Proteomes" id="UP001204833"/>
    </source>
</evidence>
<dbReference type="InterPro" id="IPR007219">
    <property type="entry name" value="XnlR_reg_dom"/>
</dbReference>
<name>A0AAD5FWJ1_9ASCO</name>
<dbReference type="PANTHER" id="PTHR44163">
    <property type="entry name" value="U3 SMALL NUCLEOLAR RNA-ASSOCIATED PROTEIN 4 HOMOLOG"/>
    <property type="match status" value="1"/>
</dbReference>
<gene>
    <name evidence="4" type="ORF">KGF57_004675</name>
</gene>
<dbReference type="Pfam" id="PF04082">
    <property type="entry name" value="Fungal_trans"/>
    <property type="match status" value="1"/>
</dbReference>
<evidence type="ECO:0000313" key="4">
    <source>
        <dbReference type="EMBL" id="KAI5949465.1"/>
    </source>
</evidence>
<dbReference type="GO" id="GO:0006351">
    <property type="term" value="P:DNA-templated transcription"/>
    <property type="evidence" value="ECO:0007669"/>
    <property type="project" value="InterPro"/>
</dbReference>
<feature type="domain" description="Xylanolytic transcriptional activator regulatory" evidence="3">
    <location>
        <begin position="627"/>
        <end position="916"/>
    </location>
</feature>
<dbReference type="InterPro" id="IPR036322">
    <property type="entry name" value="WD40_repeat_dom_sf"/>
</dbReference>
<keyword evidence="5" id="KW-1185">Reference proteome</keyword>
<dbReference type="SMART" id="SM00320">
    <property type="entry name" value="WD40"/>
    <property type="match status" value="7"/>
</dbReference>
<feature type="compositionally biased region" description="Polar residues" evidence="2">
    <location>
        <begin position="403"/>
        <end position="423"/>
    </location>
</feature>
<dbReference type="GO" id="GO:0000462">
    <property type="term" value="P:maturation of SSU-rRNA from tricistronic rRNA transcript (SSU-rRNA, 5.8S rRNA, LSU-rRNA)"/>
    <property type="evidence" value="ECO:0007669"/>
    <property type="project" value="InterPro"/>
</dbReference>
<feature type="compositionally biased region" description="Low complexity" evidence="2">
    <location>
        <begin position="567"/>
        <end position="581"/>
    </location>
</feature>
<feature type="compositionally biased region" description="Acidic residues" evidence="2">
    <location>
        <begin position="1714"/>
        <end position="1726"/>
    </location>
</feature>
<dbReference type="SUPFAM" id="SSF50978">
    <property type="entry name" value="WD40 repeat-like"/>
    <property type="match status" value="2"/>
</dbReference>
<dbReference type="GO" id="GO:0003723">
    <property type="term" value="F:RNA binding"/>
    <property type="evidence" value="ECO:0007669"/>
    <property type="project" value="TreeGrafter"/>
</dbReference>
<dbReference type="RefSeq" id="XP_051606809.1">
    <property type="nucleotide sequence ID" value="XM_051754209.1"/>
</dbReference>
<dbReference type="InterPro" id="IPR046351">
    <property type="entry name" value="UTP4"/>
</dbReference>
<reference evidence="4 5" key="1">
    <citation type="journal article" date="2022" name="DNA Res.">
        <title>Genome analysis of five recently described species of the CUG-Ser clade uncovers Candida theae as a new hybrid lineage with pathogenic potential in the Candida parapsilosis species complex.</title>
        <authorList>
            <person name="Mixao V."/>
            <person name="Del Olmo V."/>
            <person name="Hegedusova E."/>
            <person name="Saus E."/>
            <person name="Pryszcz L."/>
            <person name="Cillingova A."/>
            <person name="Nosek J."/>
            <person name="Gabaldon T."/>
        </authorList>
    </citation>
    <scope>NUCLEOTIDE SEQUENCE [LARGE SCALE GENOMIC DNA]</scope>
    <source>
        <strain evidence="4 5">CBS 12239</strain>
    </source>
</reference>
<keyword evidence="1" id="KW-0539">Nucleus</keyword>
<dbReference type="GO" id="GO:0032040">
    <property type="term" value="C:small-subunit processome"/>
    <property type="evidence" value="ECO:0007669"/>
    <property type="project" value="TreeGrafter"/>
</dbReference>
<organism evidence="4 5">
    <name type="scientific">Candida theae</name>
    <dbReference type="NCBI Taxonomy" id="1198502"/>
    <lineage>
        <taxon>Eukaryota</taxon>
        <taxon>Fungi</taxon>
        <taxon>Dikarya</taxon>
        <taxon>Ascomycota</taxon>
        <taxon>Saccharomycotina</taxon>
        <taxon>Pichiomycetes</taxon>
        <taxon>Debaryomycetaceae</taxon>
        <taxon>Candida/Lodderomyces clade</taxon>
        <taxon>Candida</taxon>
    </lineage>
</organism>
<proteinExistence type="predicted"/>
<evidence type="ECO:0000256" key="1">
    <source>
        <dbReference type="ARBA" id="ARBA00023242"/>
    </source>
</evidence>
<dbReference type="GO" id="GO:0034455">
    <property type="term" value="C:t-UTP complex"/>
    <property type="evidence" value="ECO:0007669"/>
    <property type="project" value="TreeGrafter"/>
</dbReference>
<dbReference type="CDD" id="cd12148">
    <property type="entry name" value="fungal_TF_MHR"/>
    <property type="match status" value="1"/>
</dbReference>
<feature type="region of interest" description="Disordered" evidence="2">
    <location>
        <begin position="1709"/>
        <end position="1731"/>
    </location>
</feature>
<evidence type="ECO:0000256" key="2">
    <source>
        <dbReference type="SAM" id="MobiDB-lite"/>
    </source>
</evidence>
<comment type="caution">
    <text evidence="4">The sequence shown here is derived from an EMBL/GenBank/DDBJ whole genome shotgun (WGS) entry which is preliminary data.</text>
</comment>
<feature type="region of interest" description="Disordered" evidence="2">
    <location>
        <begin position="385"/>
        <end position="441"/>
    </location>
</feature>
<dbReference type="GO" id="GO:0030686">
    <property type="term" value="C:90S preribosome"/>
    <property type="evidence" value="ECO:0007669"/>
    <property type="project" value="InterPro"/>
</dbReference>
<dbReference type="GO" id="GO:0003677">
    <property type="term" value="F:DNA binding"/>
    <property type="evidence" value="ECO:0007669"/>
    <property type="project" value="InterPro"/>
</dbReference>
<dbReference type="PANTHER" id="PTHR44163:SF1">
    <property type="entry name" value="U3 SMALL NUCLEOLAR RNA-ASSOCIATED PROTEIN 4 HOMOLOG"/>
    <property type="match status" value="1"/>
</dbReference>
<feature type="compositionally biased region" description="Low complexity" evidence="2">
    <location>
        <begin position="424"/>
        <end position="433"/>
    </location>
</feature>
<dbReference type="Pfam" id="PF00400">
    <property type="entry name" value="WD40"/>
    <property type="match status" value="2"/>
</dbReference>